<dbReference type="PANTHER" id="PTHR40252">
    <property type="entry name" value="BLR0328 PROTEIN"/>
    <property type="match status" value="1"/>
</dbReference>
<dbReference type="Pfam" id="PF10442">
    <property type="entry name" value="FIST_C"/>
    <property type="match status" value="1"/>
</dbReference>
<protein>
    <recommendedName>
        <fullName evidence="5">FIST domain protein</fullName>
    </recommendedName>
</protein>
<proteinExistence type="predicted"/>
<dbReference type="AlphaFoldDB" id="A4BUY8"/>
<dbReference type="EMBL" id="AAOF01000021">
    <property type="protein sequence ID" value="EAR20502.1"/>
    <property type="molecule type" value="Genomic_DNA"/>
</dbReference>
<feature type="domain" description="FIST C-domain" evidence="2">
    <location>
        <begin position="247"/>
        <end position="387"/>
    </location>
</feature>
<dbReference type="Proteomes" id="UP000003374">
    <property type="component" value="Unassembled WGS sequence"/>
</dbReference>
<evidence type="ECO:0000259" key="1">
    <source>
        <dbReference type="SMART" id="SM00897"/>
    </source>
</evidence>
<dbReference type="InterPro" id="IPR019494">
    <property type="entry name" value="FIST_C"/>
</dbReference>
<dbReference type="Pfam" id="PF08495">
    <property type="entry name" value="FIST"/>
    <property type="match status" value="1"/>
</dbReference>
<feature type="domain" description="FIST" evidence="1">
    <location>
        <begin position="51"/>
        <end position="246"/>
    </location>
</feature>
<reference evidence="3 4" key="1">
    <citation type="submission" date="2006-02" db="EMBL/GenBank/DDBJ databases">
        <authorList>
            <person name="Waterbury J."/>
            <person name="Ferriera S."/>
            <person name="Johnson J."/>
            <person name="Kravitz S."/>
            <person name="Halpern A."/>
            <person name="Remington K."/>
            <person name="Beeson K."/>
            <person name="Tran B."/>
            <person name="Rogers Y.-H."/>
            <person name="Friedman R."/>
            <person name="Venter J.C."/>
        </authorList>
    </citation>
    <scope>NUCLEOTIDE SEQUENCE [LARGE SCALE GENOMIC DNA]</scope>
    <source>
        <strain evidence="3 4">Nb-231</strain>
    </source>
</reference>
<dbReference type="SMART" id="SM00897">
    <property type="entry name" value="FIST"/>
    <property type="match status" value="1"/>
</dbReference>
<evidence type="ECO:0000313" key="3">
    <source>
        <dbReference type="EMBL" id="EAR20502.1"/>
    </source>
</evidence>
<evidence type="ECO:0008006" key="5">
    <source>
        <dbReference type="Google" id="ProtNLM"/>
    </source>
</evidence>
<accession>A4BUY8</accession>
<name>A4BUY8_9GAMM</name>
<evidence type="ECO:0000259" key="2">
    <source>
        <dbReference type="SMART" id="SM01204"/>
    </source>
</evidence>
<evidence type="ECO:0000313" key="4">
    <source>
        <dbReference type="Proteomes" id="UP000003374"/>
    </source>
</evidence>
<comment type="caution">
    <text evidence="3">The sequence shown here is derived from an EMBL/GenBank/DDBJ whole genome shotgun (WGS) entry which is preliminary data.</text>
</comment>
<dbReference type="HOGENOM" id="CLU_052774_2_0_6"/>
<dbReference type="SMART" id="SM01204">
    <property type="entry name" value="FIST_C"/>
    <property type="match status" value="1"/>
</dbReference>
<keyword evidence="4" id="KW-1185">Reference proteome</keyword>
<dbReference type="eggNOG" id="COG3287">
    <property type="taxonomic scope" value="Bacteria"/>
</dbReference>
<dbReference type="InterPro" id="IPR013702">
    <property type="entry name" value="FIST_domain_N"/>
</dbReference>
<gene>
    <name evidence="3" type="ORF">NB231_07110</name>
</gene>
<sequence>MVSDSIKRNAQRRKDRMNMTYSYVAHTELHHAEDAGAFLGSQISTAFNGEPPDALLLFASSKYEYPKLLQTIESACRPKILIGCSSAGEFATGTHCEGSASAVAVRSSETRFAAGLGRGLRANPIAAAKAVVSSFHGPSSPEYRYRSALVLIDALAGYAEDLVWQLILATGGTYRFFGGGAGDDGQFRQTHVFYGTEAVSDAVVALEILSNKPLGIGLGHGWQPAGPPLRVTEAAGLRLVGLNAMRAVEVFQEHAVATGQVFDAVDPLPFFLHNVLGIDTGKGYKLRVPLAVNPDGSISCAAEIPTGAIVCIMGTGSASAAQAAAAATEDALRQLQGERPGMALFFDCAATRLRMGKEFGIELHAVQTALGEAGYAGCNTYGQIARTETQFSGFHNCTAVVCVIPE</sequence>
<organism evidence="3 4">
    <name type="scientific">Nitrococcus mobilis Nb-231</name>
    <dbReference type="NCBI Taxonomy" id="314278"/>
    <lineage>
        <taxon>Bacteria</taxon>
        <taxon>Pseudomonadati</taxon>
        <taxon>Pseudomonadota</taxon>
        <taxon>Gammaproteobacteria</taxon>
        <taxon>Chromatiales</taxon>
        <taxon>Ectothiorhodospiraceae</taxon>
        <taxon>Nitrococcus</taxon>
    </lineage>
</organism>
<dbReference type="STRING" id="314278.NB231_07110"/>
<dbReference type="PANTHER" id="PTHR40252:SF2">
    <property type="entry name" value="BLR0328 PROTEIN"/>
    <property type="match status" value="1"/>
</dbReference>